<feature type="transmembrane region" description="Helical" evidence="9">
    <location>
        <begin position="1242"/>
        <end position="1265"/>
    </location>
</feature>
<organism evidence="13 14">
    <name type="scientific">Adineta ricciae</name>
    <name type="common">Rotifer</name>
    <dbReference type="NCBI Taxonomy" id="249248"/>
    <lineage>
        <taxon>Eukaryota</taxon>
        <taxon>Metazoa</taxon>
        <taxon>Spiralia</taxon>
        <taxon>Gnathifera</taxon>
        <taxon>Rotifera</taxon>
        <taxon>Eurotatoria</taxon>
        <taxon>Bdelloidea</taxon>
        <taxon>Adinetida</taxon>
        <taxon>Adinetidae</taxon>
        <taxon>Adineta</taxon>
    </lineage>
</organism>
<evidence type="ECO:0000256" key="8">
    <source>
        <dbReference type="PROSITE-ProRule" id="PRU00076"/>
    </source>
</evidence>
<dbReference type="Gene3D" id="1.20.1070.10">
    <property type="entry name" value="Rhodopsin 7-helix transmembrane proteins"/>
    <property type="match status" value="1"/>
</dbReference>
<feature type="transmembrane region" description="Helical" evidence="9">
    <location>
        <begin position="1381"/>
        <end position="1402"/>
    </location>
</feature>
<comment type="caution">
    <text evidence="8">Lacks conserved residue(s) required for the propagation of feature annotation.</text>
</comment>
<sequence>MAKQMITAILIMLLCTMYIHCQNPNGTISCLHSGYAHSCASASCPAVDSVFRKYVYVSDCYVIGTPTTRGERTSATWYHFYLTNECDRGGAFLCLDWREICDGRIDCLNGGVDEADCFELETNECKSDEYRCHNGQCIPEYYWKDAQFSPTCLDYSDFSNKISCPNQNLTVYLFNCEENICPAGQNKFSCGDGECVDDFDECINGKHLMLYKSLTIQGNLSYPCWLAMVCLSKLIQQINQSLCNEFFQSSSIRFSLYTCDDLFQFPINPVLFGHVHFLYEPQQMLEVNTHSILLPSYICYDEQLCMYLLPTFRFKSHACRSAYQMGLKSINEYSTWKEMIDVIKPFFSGCTSRYITQLYSNDSSLYQCRNSSKYISKHRIADDIIDCYLKDDEEDLQLSCSLHDSRRFTCPNEVRCRSPILQSSACLSSENERKTIDNILFNQICDGVIDISPEFIHGKNHTDETNCEYWPCNNIYTRCDGMWSCQNGEDEENCRPSNCPRHFFQCVSPHTYTTICLTAHEVRNGIINCLGGLDELQLCQSVNYYSGISYGFRCLYDAKCIESFILCNSNDEIFFEEVCDEWNYYNLSDLQNILCYPDGLHRSSFTLETIESYPFIGNKIASSVVDSIQNFPHNSLSSLQCTRGILVYVWLGNDNYTSICMCPPNYYGNQCQYQNQRVSLSLTLLTINMYHIYAVFVKLIEDDNHQQEIQSWEQITFTSQTSCSQLFERYFLYSTRPKNISKNYSLHIDVYHKSSLEYIASWYSKISFNFLPVNRIATVLTLGSDQTIHVGFCFPKCEHGTCIKYTNEEKFFCQCHRGWTGAQCHILINCNDCSSDSICTGYSHNRSICICPLEKFGNRCLLKHSCPINYCQNNGLCIVAGGQFGENNYKCVCPEEFYGQQCEHVYARLYIKLNIREMSSYLIGYIYSFNSLEPPIIDVIVLKKLTQMQNNITLYSQYPYQIVFIWINHKYFLAVLQHTGIFNVSTAIDSTRQCPSVNKLLNTKQKKLSRTEQIKYYHTLCHNYLHLKCFFDEYYMCLCTTAHYANCFVFNHKYKFQCQENVHCLNDGQCLQDDPMCPVTTICECIDCFFGDRCQFYAKGIGLTLDDLFRYQIRPNVYLIDQSETIKISLVFTIILFLIGLINSILSFMTFCRKECRKIGCGIYLLSISIISLLTLIMLMIKFWFILLTQMNLSTNHSVLRYGCWLLEPLLKVFSWTNNWLNACVSLERAMNALKALSFKKLISIKTARIIVIILPVIIMSSNIYECLSRDLFYDVEENRVSCVTSYSSSLYTFTTIILFVHVLGPFCINFFSALYIIYVMSHNKAAVRKHKDTRQHFREQFSQHKSILISPLLFVIAALPFISISLLFRCVKASQSSWLYVLSYYTSFIHSTLTFVVYVLPSTMYKKEFYKSVSNCRQIFCRKCQFGRKQRWK</sequence>
<feature type="transmembrane region" description="Helical" evidence="9">
    <location>
        <begin position="1297"/>
        <end position="1321"/>
    </location>
</feature>
<dbReference type="InterPro" id="IPR000742">
    <property type="entry name" value="EGF"/>
</dbReference>
<feature type="transmembrane region" description="Helical" evidence="9">
    <location>
        <begin position="1163"/>
        <end position="1187"/>
    </location>
</feature>
<dbReference type="PANTHER" id="PTHR24049">
    <property type="entry name" value="CRUMBS FAMILY MEMBER"/>
    <property type="match status" value="1"/>
</dbReference>
<keyword evidence="3 9" id="KW-0812">Transmembrane</keyword>
<dbReference type="CDD" id="cd00637">
    <property type="entry name" value="7tm_classA_rhodopsin-like"/>
    <property type="match status" value="1"/>
</dbReference>
<dbReference type="Gene3D" id="2.10.25.10">
    <property type="entry name" value="Laminin"/>
    <property type="match status" value="2"/>
</dbReference>
<evidence type="ECO:0000259" key="11">
    <source>
        <dbReference type="PROSITE" id="PS50026"/>
    </source>
</evidence>
<evidence type="ECO:0000256" key="4">
    <source>
        <dbReference type="ARBA" id="ARBA00022737"/>
    </source>
</evidence>
<proteinExistence type="predicted"/>
<dbReference type="OrthoDB" id="9986982at2759"/>
<feature type="domain" description="G-protein coupled receptors family 1 profile" evidence="12">
    <location>
        <begin position="1143"/>
        <end position="1399"/>
    </location>
</feature>
<feature type="disulfide bond" evidence="8">
    <location>
        <begin position="815"/>
        <end position="824"/>
    </location>
</feature>
<dbReference type="SMART" id="SM00192">
    <property type="entry name" value="LDLa"/>
    <property type="match status" value="3"/>
</dbReference>
<evidence type="ECO:0000256" key="1">
    <source>
        <dbReference type="ARBA" id="ARBA00004370"/>
    </source>
</evidence>
<evidence type="ECO:0000256" key="5">
    <source>
        <dbReference type="ARBA" id="ARBA00022989"/>
    </source>
</evidence>
<feature type="transmembrane region" description="Helical" evidence="9">
    <location>
        <begin position="1128"/>
        <end position="1151"/>
    </location>
</feature>
<feature type="domain" description="EGF-like" evidence="11">
    <location>
        <begin position="862"/>
        <end position="903"/>
    </location>
</feature>
<dbReference type="PROSITE" id="PS51257">
    <property type="entry name" value="PROKAR_LIPOPROTEIN"/>
    <property type="match status" value="1"/>
</dbReference>
<dbReference type="SUPFAM" id="SSF81321">
    <property type="entry name" value="Family A G protein-coupled receptor-like"/>
    <property type="match status" value="1"/>
</dbReference>
<evidence type="ECO:0000256" key="3">
    <source>
        <dbReference type="ARBA" id="ARBA00022692"/>
    </source>
</evidence>
<evidence type="ECO:0000256" key="10">
    <source>
        <dbReference type="SAM" id="SignalP"/>
    </source>
</evidence>
<dbReference type="PROSITE" id="PS01186">
    <property type="entry name" value="EGF_2"/>
    <property type="match status" value="1"/>
</dbReference>
<protein>
    <submittedName>
        <fullName evidence="13">Uncharacterized protein</fullName>
    </submittedName>
</protein>
<evidence type="ECO:0000313" key="14">
    <source>
        <dbReference type="Proteomes" id="UP000663852"/>
    </source>
</evidence>
<comment type="caution">
    <text evidence="13">The sequence shown here is derived from an EMBL/GenBank/DDBJ whole genome shotgun (WGS) entry which is preliminary data.</text>
</comment>
<feature type="disulfide bond" evidence="8">
    <location>
        <begin position="893"/>
        <end position="902"/>
    </location>
</feature>
<feature type="transmembrane region" description="Helical" evidence="9">
    <location>
        <begin position="1348"/>
        <end position="1369"/>
    </location>
</feature>
<dbReference type="InterPro" id="IPR017452">
    <property type="entry name" value="GPCR_Rhodpsn_7TM"/>
</dbReference>
<dbReference type="PROSITE" id="PS00022">
    <property type="entry name" value="EGF_1"/>
    <property type="match status" value="2"/>
</dbReference>
<dbReference type="InterPro" id="IPR002172">
    <property type="entry name" value="LDrepeatLR_classA_rpt"/>
</dbReference>
<dbReference type="SMART" id="SM00181">
    <property type="entry name" value="EGF"/>
    <property type="match status" value="5"/>
</dbReference>
<reference evidence="13" key="1">
    <citation type="submission" date="2021-02" db="EMBL/GenBank/DDBJ databases">
        <authorList>
            <person name="Nowell W R."/>
        </authorList>
    </citation>
    <scope>NUCLEOTIDE SEQUENCE</scope>
</reference>
<feature type="transmembrane region" description="Helical" evidence="9">
    <location>
        <begin position="1199"/>
        <end position="1221"/>
    </location>
</feature>
<dbReference type="Proteomes" id="UP000663852">
    <property type="component" value="Unassembled WGS sequence"/>
</dbReference>
<evidence type="ECO:0000256" key="6">
    <source>
        <dbReference type="ARBA" id="ARBA00023136"/>
    </source>
</evidence>
<comment type="subcellular location">
    <subcellularLocation>
        <location evidence="1">Membrane</location>
    </subcellularLocation>
</comment>
<name>A0A813SPL5_ADIRI</name>
<keyword evidence="10" id="KW-0732">Signal</keyword>
<feature type="signal peptide" evidence="10">
    <location>
        <begin position="1"/>
        <end position="21"/>
    </location>
</feature>
<evidence type="ECO:0000256" key="9">
    <source>
        <dbReference type="SAM" id="Phobius"/>
    </source>
</evidence>
<dbReference type="EMBL" id="CAJNOJ010000012">
    <property type="protein sequence ID" value="CAF0798859.1"/>
    <property type="molecule type" value="Genomic_DNA"/>
</dbReference>
<feature type="domain" description="EGF-like" evidence="11">
    <location>
        <begin position="789"/>
        <end position="825"/>
    </location>
</feature>
<evidence type="ECO:0000313" key="13">
    <source>
        <dbReference type="EMBL" id="CAF0798859.1"/>
    </source>
</evidence>
<keyword evidence="7 8" id="KW-1015">Disulfide bond</keyword>
<keyword evidence="4" id="KW-0677">Repeat</keyword>
<dbReference type="SUPFAM" id="SSF57196">
    <property type="entry name" value="EGF/Laminin"/>
    <property type="match status" value="2"/>
</dbReference>
<keyword evidence="2 8" id="KW-0245">EGF-like domain</keyword>
<gene>
    <name evidence="13" type="ORF">EDS130_LOCUS4743</name>
</gene>
<dbReference type="InterPro" id="IPR051022">
    <property type="entry name" value="Notch_Cell-Fate_Det"/>
</dbReference>
<accession>A0A813SPL5</accession>
<keyword evidence="5 9" id="KW-1133">Transmembrane helix</keyword>
<feature type="chain" id="PRO_5032477237" evidence="10">
    <location>
        <begin position="22"/>
        <end position="1434"/>
    </location>
</feature>
<keyword evidence="6 9" id="KW-0472">Membrane</keyword>
<evidence type="ECO:0000256" key="2">
    <source>
        <dbReference type="ARBA" id="ARBA00022536"/>
    </source>
</evidence>
<evidence type="ECO:0000256" key="7">
    <source>
        <dbReference type="ARBA" id="ARBA00023157"/>
    </source>
</evidence>
<dbReference type="GO" id="GO:0016020">
    <property type="term" value="C:membrane"/>
    <property type="evidence" value="ECO:0007669"/>
    <property type="project" value="UniProtKB-SubCell"/>
</dbReference>
<dbReference type="PROSITE" id="PS50262">
    <property type="entry name" value="G_PROTEIN_RECEP_F1_2"/>
    <property type="match status" value="1"/>
</dbReference>
<evidence type="ECO:0000259" key="12">
    <source>
        <dbReference type="PROSITE" id="PS50262"/>
    </source>
</evidence>
<dbReference type="PROSITE" id="PS50026">
    <property type="entry name" value="EGF_3"/>
    <property type="match status" value="2"/>
</dbReference>